<evidence type="ECO:0000313" key="1">
    <source>
        <dbReference type="EMBL" id="APC41290.1"/>
    </source>
</evidence>
<accession>A0A1J0GIR1</accession>
<dbReference type="GO" id="GO:0032259">
    <property type="term" value="P:methylation"/>
    <property type="evidence" value="ECO:0007669"/>
    <property type="project" value="UniProtKB-KW"/>
</dbReference>
<dbReference type="SUPFAM" id="SSF53335">
    <property type="entry name" value="S-adenosyl-L-methionine-dependent methyltransferases"/>
    <property type="match status" value="1"/>
</dbReference>
<keyword evidence="1" id="KW-0808">Transferase</keyword>
<protein>
    <submittedName>
        <fullName evidence="1">SAM-dependent methyltransferase</fullName>
    </submittedName>
</protein>
<dbReference type="PIRSF" id="PIRSF018637">
    <property type="entry name" value="TrmK"/>
    <property type="match status" value="1"/>
</dbReference>
<keyword evidence="1" id="KW-0489">Methyltransferase</keyword>
<evidence type="ECO:0000313" key="2">
    <source>
        <dbReference type="Proteomes" id="UP000182569"/>
    </source>
</evidence>
<dbReference type="OrthoDB" id="5881184at2"/>
<proteinExistence type="predicted"/>
<name>A0A1J0GIR1_9CLOT</name>
<dbReference type="STRING" id="1552.A7L45_14995"/>
<reference evidence="2" key="1">
    <citation type="journal article" date="2016" name="Front. Microbiol.">
        <title>Complete Genome Sequence of Clostridium estertheticum DSM 8809, a Microbe Identified in Spoiled Vacuum Packed Beef.</title>
        <authorList>
            <person name="Yu Z."/>
            <person name="Gunn L."/>
            <person name="Brennan E."/>
            <person name="Reid R."/>
            <person name="Wall P.G."/>
            <person name="Gaora O.P."/>
            <person name="Hurley D."/>
            <person name="Bolton D."/>
            <person name="Fanning S."/>
        </authorList>
    </citation>
    <scope>NUCLEOTIDE SEQUENCE [LARGE SCALE GENOMIC DNA]</scope>
    <source>
        <strain evidence="2">DSM 8809</strain>
    </source>
</reference>
<dbReference type="Gene3D" id="3.40.50.150">
    <property type="entry name" value="Vaccinia Virus protein VP39"/>
    <property type="match status" value="1"/>
</dbReference>
<sequence length="229" mass="26432">MELSIRLNAIASMIEKCDSVIDVGTDHGYVPIYLVQKGITEKAVASDINRGPVEKAKKNVTRNKVANEISCRLGSGLSTVKEGEVQVAIIAGMGGNLIRDILETDLDIVKKLKYMVLQPVQNAEVLREYLYKTGYEFIDEEICYDDGKFYEIIKVRYDSKPKVLDNIYYEISKILLDKKHLVMKEFIEYKLHKYSKVYDCLNEDTILSNTRKEQLYYVIQKLKEFLECF</sequence>
<dbReference type="PANTHER" id="PTHR38451:SF1">
    <property type="entry name" value="TRNA (ADENINE(22)-N(1))-METHYLTRANSFERASE"/>
    <property type="match status" value="1"/>
</dbReference>
<keyword evidence="2" id="KW-1185">Reference proteome</keyword>
<dbReference type="InterPro" id="IPR006901">
    <property type="entry name" value="TrmK"/>
</dbReference>
<dbReference type="PANTHER" id="PTHR38451">
    <property type="entry name" value="TRNA (ADENINE(22)-N(1))-METHYLTRANSFERASE"/>
    <property type="match status" value="1"/>
</dbReference>
<dbReference type="KEGG" id="ceu:A7L45_14995"/>
<dbReference type="RefSeq" id="WP_071613586.1">
    <property type="nucleotide sequence ID" value="NZ_CP015756.1"/>
</dbReference>
<dbReference type="EMBL" id="CP015756">
    <property type="protein sequence ID" value="APC41290.1"/>
    <property type="molecule type" value="Genomic_DNA"/>
</dbReference>
<gene>
    <name evidence="1" type="ORF">A7L45_14995</name>
</gene>
<dbReference type="Pfam" id="PF04816">
    <property type="entry name" value="TrmK"/>
    <property type="match status" value="1"/>
</dbReference>
<dbReference type="AlphaFoldDB" id="A0A1J0GIR1"/>
<dbReference type="Proteomes" id="UP000182569">
    <property type="component" value="Chromosome"/>
</dbReference>
<dbReference type="InterPro" id="IPR029063">
    <property type="entry name" value="SAM-dependent_MTases_sf"/>
</dbReference>
<dbReference type="GO" id="GO:0160105">
    <property type="term" value="F:tRNA (adenine(22)-N1)-methyltransferase activity"/>
    <property type="evidence" value="ECO:0007669"/>
    <property type="project" value="InterPro"/>
</dbReference>
<organism evidence="1 2">
    <name type="scientific">Clostridium estertheticum subsp. estertheticum</name>
    <dbReference type="NCBI Taxonomy" id="1552"/>
    <lineage>
        <taxon>Bacteria</taxon>
        <taxon>Bacillati</taxon>
        <taxon>Bacillota</taxon>
        <taxon>Clostridia</taxon>
        <taxon>Eubacteriales</taxon>
        <taxon>Clostridiaceae</taxon>
        <taxon>Clostridium</taxon>
    </lineage>
</organism>